<protein>
    <submittedName>
        <fullName evidence="3">Uncharacterized protein</fullName>
    </submittedName>
</protein>
<name>A0A419ETA4_9BACT</name>
<feature type="chain" id="PRO_5019018530" evidence="2">
    <location>
        <begin position="26"/>
        <end position="100"/>
    </location>
</feature>
<accession>A0A419ETA4</accession>
<evidence type="ECO:0000313" key="4">
    <source>
        <dbReference type="Proteomes" id="UP000285961"/>
    </source>
</evidence>
<keyword evidence="1" id="KW-0812">Transmembrane</keyword>
<reference evidence="3 4" key="1">
    <citation type="journal article" date="2017" name="ISME J.">
        <title>Energy and carbon metabolisms in a deep terrestrial subsurface fluid microbial community.</title>
        <authorList>
            <person name="Momper L."/>
            <person name="Jungbluth S.P."/>
            <person name="Lee M.D."/>
            <person name="Amend J.P."/>
        </authorList>
    </citation>
    <scope>NUCLEOTIDE SEQUENCE [LARGE SCALE GENOMIC DNA]</scope>
    <source>
        <strain evidence="3">SURF_17</strain>
    </source>
</reference>
<evidence type="ECO:0000256" key="1">
    <source>
        <dbReference type="SAM" id="Phobius"/>
    </source>
</evidence>
<gene>
    <name evidence="3" type="ORF">C4532_15160</name>
</gene>
<keyword evidence="2" id="KW-0732">Signal</keyword>
<dbReference type="EMBL" id="QZKI01000109">
    <property type="protein sequence ID" value="RJP67049.1"/>
    <property type="molecule type" value="Genomic_DNA"/>
</dbReference>
<organism evidence="3 4">
    <name type="scientific">Candidatus Abyssobacteria bacterium SURF_17</name>
    <dbReference type="NCBI Taxonomy" id="2093361"/>
    <lineage>
        <taxon>Bacteria</taxon>
        <taxon>Pseudomonadati</taxon>
        <taxon>Candidatus Hydrogenedentota</taxon>
        <taxon>Candidatus Abyssobacteria</taxon>
    </lineage>
</organism>
<sequence length="100" mass="11093">MRRWKILCASAVALLMQLVPRLVLAGGEGLDTPEALERKVPLEGLSGINLFFARAYNENLWLYAIYCTVLMAVVGVVIAFGTDIILKAMGMEVEKIEHKE</sequence>
<proteinExistence type="predicted"/>
<feature type="signal peptide" evidence="2">
    <location>
        <begin position="1"/>
        <end position="25"/>
    </location>
</feature>
<keyword evidence="1" id="KW-0472">Membrane</keyword>
<evidence type="ECO:0000256" key="2">
    <source>
        <dbReference type="SAM" id="SignalP"/>
    </source>
</evidence>
<evidence type="ECO:0000313" key="3">
    <source>
        <dbReference type="EMBL" id="RJP67049.1"/>
    </source>
</evidence>
<feature type="transmembrane region" description="Helical" evidence="1">
    <location>
        <begin position="60"/>
        <end position="86"/>
    </location>
</feature>
<keyword evidence="1" id="KW-1133">Transmembrane helix</keyword>
<comment type="caution">
    <text evidence="3">The sequence shown here is derived from an EMBL/GenBank/DDBJ whole genome shotgun (WGS) entry which is preliminary data.</text>
</comment>
<dbReference type="AlphaFoldDB" id="A0A419ETA4"/>
<dbReference type="Proteomes" id="UP000285961">
    <property type="component" value="Unassembled WGS sequence"/>
</dbReference>